<feature type="transmembrane region" description="Helical" evidence="2">
    <location>
        <begin position="470"/>
        <end position="487"/>
    </location>
</feature>
<feature type="transmembrane region" description="Helical" evidence="2">
    <location>
        <begin position="359"/>
        <end position="378"/>
    </location>
</feature>
<evidence type="ECO:0000259" key="4">
    <source>
        <dbReference type="Pfam" id="PF10348"/>
    </source>
</evidence>
<evidence type="ECO:0000256" key="2">
    <source>
        <dbReference type="SAM" id="Phobius"/>
    </source>
</evidence>
<accession>A0A6A6PP30</accession>
<evidence type="ECO:0008006" key="8">
    <source>
        <dbReference type="Google" id="ProtNLM"/>
    </source>
</evidence>
<dbReference type="GeneID" id="54474965"/>
<dbReference type="Proteomes" id="UP000799767">
    <property type="component" value="Unassembled WGS sequence"/>
</dbReference>
<keyword evidence="2" id="KW-0812">Transmembrane</keyword>
<feature type="transmembrane region" description="Helical" evidence="2">
    <location>
        <begin position="317"/>
        <end position="338"/>
    </location>
</feature>
<evidence type="ECO:0000313" key="7">
    <source>
        <dbReference type="Proteomes" id="UP000799767"/>
    </source>
</evidence>
<keyword evidence="2" id="KW-0472">Membrane</keyword>
<dbReference type="Pfam" id="PF10348">
    <property type="entry name" value="DUF2427"/>
    <property type="match status" value="1"/>
</dbReference>
<dbReference type="Pfam" id="PF10355">
    <property type="entry name" value="Ytp1"/>
    <property type="match status" value="1"/>
</dbReference>
<evidence type="ECO:0000313" key="6">
    <source>
        <dbReference type="EMBL" id="KAF2481860.1"/>
    </source>
</evidence>
<sequence length="607" mass="66681">MQRSRGFAIAAAAALLLGALPIALAHEHGDAMDMEMAGEMTNALNATNTTAPAAQSGFEWQASYVRWHPHAGWLYAHGTIMTIAWAVVMPLAIMLSAARSRYHLPAQLLFHIVNGVGVFTGFVYNHATPDLYECNSHHPIGWVVTAFTIAWTIMSLFVGYSEHRSKGSATAAGVNMGVYDRFRRYRDSVSTMSTRGSGSTSLTGSRPHSQDSREYQRADSIPLADPDSFVDHHDSREEKYGLLGDNKVDRFVSRSVHRFSSARASRVVRFCQIVTEKLLLLLGFLGFTTGIVVYTGLFTDKEIFSGLAHWIKGAIFFWYGLLTLGRWMGAFTEFGWAWNIRPNHPTVSRWKSRVPSAEFVESFVIWLYGASNVFLEHLGGWGEGWSAQDFEHISITLLFFGGGLMGMAVESSVLRECMNTTVELQKSSEVAVAESQAGSSRFMNDASAADEEPHELWAHPKTYRVPLNPMPGLVILLLGLMMSAHHQESHVSTMLHSQWGSLFVGFAMARAATYITLCIKPPTSHFAARPPSELVASFCLIAGGIMFMISAHDVVTGIEANGFDAMAVFTVTMGLTGLIMAWEVLLYAVKGWAVRKERAAAGAEASS</sequence>
<feature type="compositionally biased region" description="Basic and acidic residues" evidence="1">
    <location>
        <begin position="208"/>
        <end position="217"/>
    </location>
</feature>
<feature type="domain" description="Protein YTP1-like C-terminal" evidence="5">
    <location>
        <begin position="283"/>
        <end position="590"/>
    </location>
</feature>
<feature type="region of interest" description="Disordered" evidence="1">
    <location>
        <begin position="190"/>
        <end position="218"/>
    </location>
</feature>
<dbReference type="RefSeq" id="XP_033588430.1">
    <property type="nucleotide sequence ID" value="XM_033733963.1"/>
</dbReference>
<dbReference type="AlphaFoldDB" id="A0A6A6PP30"/>
<dbReference type="EMBL" id="MU001637">
    <property type="protein sequence ID" value="KAF2481860.1"/>
    <property type="molecule type" value="Genomic_DNA"/>
</dbReference>
<feature type="compositionally biased region" description="Low complexity" evidence="1">
    <location>
        <begin position="190"/>
        <end position="205"/>
    </location>
</feature>
<dbReference type="PANTHER" id="PTHR31685">
    <property type="entry name" value="INTEGRAL MEMBRANE PROTEIN (AFU_ORTHOLOGUE AFUA_6G12730)-RELATED"/>
    <property type="match status" value="1"/>
</dbReference>
<feature type="transmembrane region" description="Helical" evidence="2">
    <location>
        <begin position="531"/>
        <end position="551"/>
    </location>
</feature>
<feature type="transmembrane region" description="Helical" evidence="2">
    <location>
        <begin position="499"/>
        <end position="519"/>
    </location>
</feature>
<dbReference type="PANTHER" id="PTHR31685:SF3">
    <property type="entry name" value="INTEGRAL MEMBRANE PROTEIN (AFU_ORTHOLOGUE AFUA_6G12730)"/>
    <property type="match status" value="1"/>
</dbReference>
<feature type="transmembrane region" description="Helical" evidence="2">
    <location>
        <begin position="108"/>
        <end position="127"/>
    </location>
</feature>
<feature type="transmembrane region" description="Helical" evidence="2">
    <location>
        <begin position="73"/>
        <end position="96"/>
    </location>
</feature>
<feature type="transmembrane region" description="Helical" evidence="2">
    <location>
        <begin position="563"/>
        <end position="589"/>
    </location>
</feature>
<organism evidence="6 7">
    <name type="scientific">Neohortaea acidophila</name>
    <dbReference type="NCBI Taxonomy" id="245834"/>
    <lineage>
        <taxon>Eukaryota</taxon>
        <taxon>Fungi</taxon>
        <taxon>Dikarya</taxon>
        <taxon>Ascomycota</taxon>
        <taxon>Pezizomycotina</taxon>
        <taxon>Dothideomycetes</taxon>
        <taxon>Dothideomycetidae</taxon>
        <taxon>Mycosphaerellales</taxon>
        <taxon>Teratosphaeriaceae</taxon>
        <taxon>Neohortaea</taxon>
    </lineage>
</organism>
<dbReference type="InterPro" id="IPR018825">
    <property type="entry name" value="DUF2427"/>
</dbReference>
<name>A0A6A6PP30_9PEZI</name>
<feature type="domain" description="DUF2427" evidence="4">
    <location>
        <begin position="68"/>
        <end position="158"/>
    </location>
</feature>
<feature type="transmembrane region" description="Helical" evidence="2">
    <location>
        <begin position="390"/>
        <end position="409"/>
    </location>
</feature>
<evidence type="ECO:0000256" key="1">
    <source>
        <dbReference type="SAM" id="MobiDB-lite"/>
    </source>
</evidence>
<dbReference type="InterPro" id="IPR018827">
    <property type="entry name" value="YTP1_C"/>
</dbReference>
<feature type="signal peptide" evidence="3">
    <location>
        <begin position="1"/>
        <end position="25"/>
    </location>
</feature>
<keyword evidence="2" id="KW-1133">Transmembrane helix</keyword>
<dbReference type="OrthoDB" id="4005299at2759"/>
<feature type="chain" id="PRO_5025408771" description="Integral membrane protein" evidence="3">
    <location>
        <begin position="26"/>
        <end position="607"/>
    </location>
</feature>
<keyword evidence="3" id="KW-0732">Signal</keyword>
<feature type="transmembrane region" description="Helical" evidence="2">
    <location>
        <begin position="139"/>
        <end position="160"/>
    </location>
</feature>
<feature type="transmembrane region" description="Helical" evidence="2">
    <location>
        <begin position="278"/>
        <end position="297"/>
    </location>
</feature>
<evidence type="ECO:0000259" key="5">
    <source>
        <dbReference type="Pfam" id="PF10355"/>
    </source>
</evidence>
<gene>
    <name evidence="6" type="ORF">BDY17DRAFT_299841</name>
</gene>
<evidence type="ECO:0000256" key="3">
    <source>
        <dbReference type="SAM" id="SignalP"/>
    </source>
</evidence>
<protein>
    <recommendedName>
        <fullName evidence="8">Integral membrane protein</fullName>
    </recommendedName>
</protein>
<proteinExistence type="predicted"/>
<reference evidence="6" key="1">
    <citation type="journal article" date="2020" name="Stud. Mycol.">
        <title>101 Dothideomycetes genomes: a test case for predicting lifestyles and emergence of pathogens.</title>
        <authorList>
            <person name="Haridas S."/>
            <person name="Albert R."/>
            <person name="Binder M."/>
            <person name="Bloem J."/>
            <person name="Labutti K."/>
            <person name="Salamov A."/>
            <person name="Andreopoulos B."/>
            <person name="Baker S."/>
            <person name="Barry K."/>
            <person name="Bills G."/>
            <person name="Bluhm B."/>
            <person name="Cannon C."/>
            <person name="Castanera R."/>
            <person name="Culley D."/>
            <person name="Daum C."/>
            <person name="Ezra D."/>
            <person name="Gonzalez J."/>
            <person name="Henrissat B."/>
            <person name="Kuo A."/>
            <person name="Liang C."/>
            <person name="Lipzen A."/>
            <person name="Lutzoni F."/>
            <person name="Magnuson J."/>
            <person name="Mondo S."/>
            <person name="Nolan M."/>
            <person name="Ohm R."/>
            <person name="Pangilinan J."/>
            <person name="Park H.-J."/>
            <person name="Ramirez L."/>
            <person name="Alfaro M."/>
            <person name="Sun H."/>
            <person name="Tritt A."/>
            <person name="Yoshinaga Y."/>
            <person name="Zwiers L.-H."/>
            <person name="Turgeon B."/>
            <person name="Goodwin S."/>
            <person name="Spatafora J."/>
            <person name="Crous P."/>
            <person name="Grigoriev I."/>
        </authorList>
    </citation>
    <scope>NUCLEOTIDE SEQUENCE</scope>
    <source>
        <strain evidence="6">CBS 113389</strain>
    </source>
</reference>
<keyword evidence="7" id="KW-1185">Reference proteome</keyword>